<evidence type="ECO:0000313" key="8">
    <source>
        <dbReference type="Proteomes" id="UP000192917"/>
    </source>
</evidence>
<organism evidence="7 8">
    <name type="scientific">Tistlia consotensis USBA 355</name>
    <dbReference type="NCBI Taxonomy" id="560819"/>
    <lineage>
        <taxon>Bacteria</taxon>
        <taxon>Pseudomonadati</taxon>
        <taxon>Pseudomonadota</taxon>
        <taxon>Alphaproteobacteria</taxon>
        <taxon>Rhodospirillales</taxon>
        <taxon>Rhodovibrionaceae</taxon>
        <taxon>Tistlia</taxon>
    </lineage>
</organism>
<evidence type="ECO:0000256" key="2">
    <source>
        <dbReference type="ARBA" id="ARBA00022475"/>
    </source>
</evidence>
<dbReference type="AlphaFoldDB" id="A0A1Y6BN01"/>
<keyword evidence="3 6" id="KW-0812">Transmembrane</keyword>
<feature type="transmembrane region" description="Helical" evidence="6">
    <location>
        <begin position="6"/>
        <end position="29"/>
    </location>
</feature>
<dbReference type="InterPro" id="IPR001123">
    <property type="entry name" value="LeuE-type"/>
</dbReference>
<keyword evidence="8" id="KW-1185">Reference proteome</keyword>
<evidence type="ECO:0000313" key="7">
    <source>
        <dbReference type="EMBL" id="SMF20634.1"/>
    </source>
</evidence>
<feature type="transmembrane region" description="Helical" evidence="6">
    <location>
        <begin position="41"/>
        <end position="62"/>
    </location>
</feature>
<dbReference type="Pfam" id="PF01810">
    <property type="entry name" value="LysE"/>
    <property type="match status" value="1"/>
</dbReference>
<dbReference type="Proteomes" id="UP000192917">
    <property type="component" value="Unassembled WGS sequence"/>
</dbReference>
<keyword evidence="5 6" id="KW-0472">Membrane</keyword>
<evidence type="ECO:0000256" key="1">
    <source>
        <dbReference type="ARBA" id="ARBA00004651"/>
    </source>
</evidence>
<evidence type="ECO:0000256" key="4">
    <source>
        <dbReference type="ARBA" id="ARBA00022989"/>
    </source>
</evidence>
<comment type="subcellular location">
    <subcellularLocation>
        <location evidence="1">Cell membrane</location>
        <topology evidence="1">Multi-pass membrane protein</topology>
    </subcellularLocation>
</comment>
<feature type="transmembrane region" description="Helical" evidence="6">
    <location>
        <begin position="192"/>
        <end position="213"/>
    </location>
</feature>
<dbReference type="GO" id="GO:0005886">
    <property type="term" value="C:plasma membrane"/>
    <property type="evidence" value="ECO:0007669"/>
    <property type="project" value="UniProtKB-SubCell"/>
</dbReference>
<keyword evidence="4 6" id="KW-1133">Transmembrane helix</keyword>
<dbReference type="PANTHER" id="PTHR30086">
    <property type="entry name" value="ARGININE EXPORTER PROTEIN ARGO"/>
    <property type="match status" value="1"/>
</dbReference>
<dbReference type="STRING" id="560819.SAMN05428998_10731"/>
<proteinExistence type="predicted"/>
<protein>
    <submittedName>
        <fullName evidence="7">Threonine/homoserine/homoserine lactone efflux protein</fullName>
    </submittedName>
</protein>
<reference evidence="7 8" key="1">
    <citation type="submission" date="2017-04" db="EMBL/GenBank/DDBJ databases">
        <authorList>
            <person name="Afonso C.L."/>
            <person name="Miller P.J."/>
            <person name="Scott M.A."/>
            <person name="Spackman E."/>
            <person name="Goraichik I."/>
            <person name="Dimitrov K.M."/>
            <person name="Suarez D.L."/>
            <person name="Swayne D.E."/>
        </authorList>
    </citation>
    <scope>NUCLEOTIDE SEQUENCE [LARGE SCALE GENOMIC DNA]</scope>
    <source>
        <strain evidence="7 8">USBA 355</strain>
    </source>
</reference>
<dbReference type="GO" id="GO:0015171">
    <property type="term" value="F:amino acid transmembrane transporter activity"/>
    <property type="evidence" value="ECO:0007669"/>
    <property type="project" value="TreeGrafter"/>
</dbReference>
<gene>
    <name evidence="7" type="ORF">SAMN05428998_10731</name>
</gene>
<dbReference type="PANTHER" id="PTHR30086:SF20">
    <property type="entry name" value="ARGININE EXPORTER PROTEIN ARGO-RELATED"/>
    <property type="match status" value="1"/>
</dbReference>
<feature type="transmembrane region" description="Helical" evidence="6">
    <location>
        <begin position="155"/>
        <end position="180"/>
    </location>
</feature>
<sequence>MFELSAYLTFLLACVAVVIVPGPTVTVIIANSLRYGARAGLANVAGTQAGLAVMLAVLAAGLQVVVQALGTVFEVVKLIGAAYLVYLGLKLLLSRSSLSTAGADAAIEAATAARTEPFSWRRYFWQGVLVIWANPKALLFFGAFIPQFVRPEGPVVAQTLLLGLTFMAVATCLDSGYALLSGRAGGWLTRQRVRVLEVCSGCFLIGGGVWLALTRR</sequence>
<name>A0A1Y6BN01_9PROT</name>
<keyword evidence="2" id="KW-1003">Cell membrane</keyword>
<feature type="transmembrane region" description="Helical" evidence="6">
    <location>
        <begin position="123"/>
        <end position="149"/>
    </location>
</feature>
<evidence type="ECO:0000256" key="6">
    <source>
        <dbReference type="SAM" id="Phobius"/>
    </source>
</evidence>
<dbReference type="RefSeq" id="WP_085122736.1">
    <property type="nucleotide sequence ID" value="NZ_FWZX01000007.1"/>
</dbReference>
<evidence type="ECO:0000256" key="3">
    <source>
        <dbReference type="ARBA" id="ARBA00022692"/>
    </source>
</evidence>
<dbReference type="EMBL" id="FWZX01000007">
    <property type="protein sequence ID" value="SMF20634.1"/>
    <property type="molecule type" value="Genomic_DNA"/>
</dbReference>
<dbReference type="PIRSF" id="PIRSF006324">
    <property type="entry name" value="LeuE"/>
    <property type="match status" value="1"/>
</dbReference>
<evidence type="ECO:0000256" key="5">
    <source>
        <dbReference type="ARBA" id="ARBA00023136"/>
    </source>
</evidence>
<accession>A0A1Y6BN01</accession>